<dbReference type="EMBL" id="JBDJPC010000009">
    <property type="protein sequence ID" value="KAL1491546.1"/>
    <property type="molecule type" value="Genomic_DNA"/>
</dbReference>
<evidence type="ECO:0000313" key="6">
    <source>
        <dbReference type="EMBL" id="KAL1491546.1"/>
    </source>
</evidence>
<evidence type="ECO:0000313" key="7">
    <source>
        <dbReference type="Proteomes" id="UP001566132"/>
    </source>
</evidence>
<dbReference type="SMART" id="SM01155">
    <property type="entry name" value="DUF1713"/>
    <property type="match status" value="1"/>
</dbReference>
<dbReference type="AlphaFoldDB" id="A0ABD1EEH5"/>
<dbReference type="PANTHER" id="PTHR32035:SF3">
    <property type="entry name" value="SMALL RIBOSOMAL SUBUNIT PROTEIN MS38"/>
    <property type="match status" value="1"/>
</dbReference>
<dbReference type="PANTHER" id="PTHR32035">
    <property type="entry name" value="AURORA KINASE A-INTERACTING PROTEIN"/>
    <property type="match status" value="1"/>
</dbReference>
<proteinExistence type="inferred from homology"/>
<protein>
    <recommendedName>
        <fullName evidence="4">Small ribosomal subunit protein mS38</fullName>
    </recommendedName>
</protein>
<comment type="similarity">
    <text evidence="3">Belongs to the mitochondrion-specific ribosomal protein mS38 family.</text>
</comment>
<dbReference type="InterPro" id="IPR013177">
    <property type="entry name" value="Ribosomal_mS38_C"/>
</dbReference>
<name>A0ABD1EEH5_HYPHA</name>
<keyword evidence="7" id="KW-1185">Reference proteome</keyword>
<accession>A0ABD1EEH5</accession>
<organism evidence="6 7">
    <name type="scientific">Hypothenemus hampei</name>
    <name type="common">Coffee berry borer</name>
    <dbReference type="NCBI Taxonomy" id="57062"/>
    <lineage>
        <taxon>Eukaryota</taxon>
        <taxon>Metazoa</taxon>
        <taxon>Ecdysozoa</taxon>
        <taxon>Arthropoda</taxon>
        <taxon>Hexapoda</taxon>
        <taxon>Insecta</taxon>
        <taxon>Pterygota</taxon>
        <taxon>Neoptera</taxon>
        <taxon>Endopterygota</taxon>
        <taxon>Coleoptera</taxon>
        <taxon>Polyphaga</taxon>
        <taxon>Cucujiformia</taxon>
        <taxon>Curculionidae</taxon>
        <taxon>Scolytinae</taxon>
        <taxon>Hypothenemus</taxon>
    </lineage>
</organism>
<dbReference type="GO" id="GO:0005739">
    <property type="term" value="C:mitochondrion"/>
    <property type="evidence" value="ECO:0007669"/>
    <property type="project" value="UniProtKB-SubCell"/>
</dbReference>
<dbReference type="Pfam" id="PF08213">
    <property type="entry name" value="COX24_C"/>
    <property type="match status" value="1"/>
</dbReference>
<feature type="domain" description="Ribosomal protein mS38 C-terminal" evidence="5">
    <location>
        <begin position="94"/>
        <end position="127"/>
    </location>
</feature>
<dbReference type="Proteomes" id="UP001566132">
    <property type="component" value="Unassembled WGS sequence"/>
</dbReference>
<comment type="caution">
    <text evidence="6">The sequence shown here is derived from an EMBL/GenBank/DDBJ whole genome shotgun (WGS) entry which is preliminary data.</text>
</comment>
<evidence type="ECO:0000259" key="5">
    <source>
        <dbReference type="SMART" id="SM01155"/>
    </source>
</evidence>
<sequence>MLFSRIFNFNSLKIATPVVKRFLNTKIQTTPKVYFAPLNEWIYQQNDKIKSPSTIISHIELPNGLVYVPPLSEPPNKVNEIIAPTTESADVPKHAIRMIVIRKKKMRKHKLKKLRKKMKFVWAKQRQKREMKKEKAFQAVLIQRCKEAEVFSAEEYVTQKLNKLHQVVIPKFWKGKRLPEFIIRQKMGLPPKE</sequence>
<evidence type="ECO:0000256" key="4">
    <source>
        <dbReference type="ARBA" id="ARBA00035682"/>
    </source>
</evidence>
<evidence type="ECO:0000256" key="2">
    <source>
        <dbReference type="ARBA" id="ARBA00023128"/>
    </source>
</evidence>
<comment type="subcellular location">
    <subcellularLocation>
        <location evidence="1">Mitochondrion</location>
    </subcellularLocation>
</comment>
<keyword evidence="2" id="KW-0496">Mitochondrion</keyword>
<reference evidence="6 7" key="1">
    <citation type="submission" date="2024-05" db="EMBL/GenBank/DDBJ databases">
        <title>Genetic variation in Jamaican populations of the coffee berry borer (Hypothenemus hampei).</title>
        <authorList>
            <person name="Errbii M."/>
            <person name="Myrie A."/>
        </authorList>
    </citation>
    <scope>NUCLEOTIDE SEQUENCE [LARGE SCALE GENOMIC DNA]</scope>
    <source>
        <strain evidence="6">JA-Hopewell-2020-01-JO</strain>
        <tissue evidence="6">Whole body</tissue>
    </source>
</reference>
<evidence type="ECO:0000256" key="3">
    <source>
        <dbReference type="ARBA" id="ARBA00035647"/>
    </source>
</evidence>
<gene>
    <name evidence="6" type="ORF">ABEB36_012127</name>
</gene>
<evidence type="ECO:0000256" key="1">
    <source>
        <dbReference type="ARBA" id="ARBA00004173"/>
    </source>
</evidence>